<evidence type="ECO:0000313" key="13">
    <source>
        <dbReference type="Proteomes" id="UP000237752"/>
    </source>
</evidence>
<dbReference type="Gene3D" id="3.40.50.300">
    <property type="entry name" value="P-loop containing nucleotide triphosphate hydrolases"/>
    <property type="match status" value="1"/>
</dbReference>
<feature type="binding site" evidence="11">
    <location>
        <position position="17"/>
    </location>
    <ligand>
        <name>Mg(2+)</name>
        <dbReference type="ChEBI" id="CHEBI:18420"/>
    </ligand>
</feature>
<comment type="similarity">
    <text evidence="2 11">Belongs to the shikimate kinase family.</text>
</comment>
<organism evidence="12 13">
    <name type="scientific">Antricoccus suffuscus</name>
    <dbReference type="NCBI Taxonomy" id="1629062"/>
    <lineage>
        <taxon>Bacteria</taxon>
        <taxon>Bacillati</taxon>
        <taxon>Actinomycetota</taxon>
        <taxon>Actinomycetes</taxon>
        <taxon>Geodermatophilales</taxon>
        <taxon>Antricoccaceae</taxon>
        <taxon>Antricoccus</taxon>
    </lineage>
</organism>
<evidence type="ECO:0000256" key="9">
    <source>
        <dbReference type="ARBA" id="ARBA00023141"/>
    </source>
</evidence>
<comment type="subunit">
    <text evidence="11">Monomer.</text>
</comment>
<feature type="binding site" evidence="11">
    <location>
        <position position="153"/>
    </location>
    <ligand>
        <name>ATP</name>
        <dbReference type="ChEBI" id="CHEBI:30616"/>
    </ligand>
</feature>
<dbReference type="PRINTS" id="PR01100">
    <property type="entry name" value="SHIKIMTKNASE"/>
</dbReference>
<dbReference type="CDD" id="cd00464">
    <property type="entry name" value="SK"/>
    <property type="match status" value="1"/>
</dbReference>
<evidence type="ECO:0000256" key="4">
    <source>
        <dbReference type="ARBA" id="ARBA00022605"/>
    </source>
</evidence>
<dbReference type="PANTHER" id="PTHR21087:SF16">
    <property type="entry name" value="SHIKIMATE KINASE 1, CHLOROPLASTIC"/>
    <property type="match status" value="1"/>
</dbReference>
<dbReference type="GO" id="GO:0008652">
    <property type="term" value="P:amino acid biosynthetic process"/>
    <property type="evidence" value="ECO:0007669"/>
    <property type="project" value="UniProtKB-KW"/>
</dbReference>
<dbReference type="GO" id="GO:0000287">
    <property type="term" value="F:magnesium ion binding"/>
    <property type="evidence" value="ECO:0007669"/>
    <property type="project" value="UniProtKB-UniRule"/>
</dbReference>
<feature type="binding site" evidence="11">
    <location>
        <begin position="13"/>
        <end position="18"/>
    </location>
    <ligand>
        <name>ATP</name>
        <dbReference type="ChEBI" id="CHEBI:30616"/>
    </ligand>
</feature>
<dbReference type="GO" id="GO:0005829">
    <property type="term" value="C:cytosol"/>
    <property type="evidence" value="ECO:0007669"/>
    <property type="project" value="TreeGrafter"/>
</dbReference>
<dbReference type="EC" id="2.7.1.71" evidence="3 11"/>
<dbReference type="UniPathway" id="UPA00053">
    <property type="reaction ID" value="UER00088"/>
</dbReference>
<feature type="binding site" evidence="11">
    <location>
        <position position="118"/>
    </location>
    <ligand>
        <name>ATP</name>
        <dbReference type="ChEBI" id="CHEBI:30616"/>
    </ligand>
</feature>
<dbReference type="AlphaFoldDB" id="A0A2T0ZWK9"/>
<gene>
    <name evidence="11" type="primary">aroK</name>
    <name evidence="12" type="ORF">CLV47_11565</name>
</gene>
<evidence type="ECO:0000256" key="10">
    <source>
        <dbReference type="ARBA" id="ARBA00048567"/>
    </source>
</evidence>
<evidence type="ECO:0000256" key="11">
    <source>
        <dbReference type="HAMAP-Rule" id="MF_00109"/>
    </source>
</evidence>
<dbReference type="InterPro" id="IPR031322">
    <property type="entry name" value="Shikimate/glucono_kinase"/>
</dbReference>
<dbReference type="PANTHER" id="PTHR21087">
    <property type="entry name" value="SHIKIMATE KINASE"/>
    <property type="match status" value="1"/>
</dbReference>
<comment type="subcellular location">
    <subcellularLocation>
        <location evidence="11">Cytoplasm</location>
    </subcellularLocation>
</comment>
<keyword evidence="4 11" id="KW-0028">Amino-acid biosynthesis</keyword>
<comment type="catalytic activity">
    <reaction evidence="10 11">
        <text>shikimate + ATP = 3-phosphoshikimate + ADP + H(+)</text>
        <dbReference type="Rhea" id="RHEA:13121"/>
        <dbReference type="ChEBI" id="CHEBI:15378"/>
        <dbReference type="ChEBI" id="CHEBI:30616"/>
        <dbReference type="ChEBI" id="CHEBI:36208"/>
        <dbReference type="ChEBI" id="CHEBI:145989"/>
        <dbReference type="ChEBI" id="CHEBI:456216"/>
        <dbReference type="EC" id="2.7.1.71"/>
    </reaction>
</comment>
<proteinExistence type="inferred from homology"/>
<evidence type="ECO:0000256" key="5">
    <source>
        <dbReference type="ARBA" id="ARBA00022679"/>
    </source>
</evidence>
<sequence length="171" mass="18263">MTRPAVVLVGAPGSGKSTVGPLLAEALGLPFRDVDHDIEQRTGKAISDIFLDDGEERFRELEHAAVLDALTEHAGVLSLGGGAVLDAKTRAALADHRVVWLTVSLANATKRVGLGTTRPVLNFNPRATLGFLMEQRAPLYAEVATIEFDTSDRDPQDIAAELARLLQESPA</sequence>
<dbReference type="RefSeq" id="WP_106350056.1">
    <property type="nucleotide sequence ID" value="NZ_PVUE01000015.1"/>
</dbReference>
<reference evidence="12 13" key="1">
    <citation type="submission" date="2018-03" db="EMBL/GenBank/DDBJ databases">
        <title>Genomic Encyclopedia of Archaeal and Bacterial Type Strains, Phase II (KMG-II): from individual species to whole genera.</title>
        <authorList>
            <person name="Goeker M."/>
        </authorList>
    </citation>
    <scope>NUCLEOTIDE SEQUENCE [LARGE SCALE GENOMIC DNA]</scope>
    <source>
        <strain evidence="12 13">DSM 100065</strain>
    </source>
</reference>
<dbReference type="InterPro" id="IPR000623">
    <property type="entry name" value="Shikimate_kinase/TSH1"/>
</dbReference>
<dbReference type="PROSITE" id="PS01128">
    <property type="entry name" value="SHIKIMATE_KINASE"/>
    <property type="match status" value="1"/>
</dbReference>
<evidence type="ECO:0000256" key="8">
    <source>
        <dbReference type="ARBA" id="ARBA00022840"/>
    </source>
</evidence>
<keyword evidence="11" id="KW-0963">Cytoplasm</keyword>
<comment type="cofactor">
    <cofactor evidence="11">
        <name>Mg(2+)</name>
        <dbReference type="ChEBI" id="CHEBI:18420"/>
    </cofactor>
    <text evidence="11">Binds 1 Mg(2+) ion per subunit.</text>
</comment>
<dbReference type="GO" id="GO:0009423">
    <property type="term" value="P:chorismate biosynthetic process"/>
    <property type="evidence" value="ECO:0007669"/>
    <property type="project" value="UniProtKB-UniRule"/>
</dbReference>
<comment type="pathway">
    <text evidence="1 11">Metabolic intermediate biosynthesis; chorismate biosynthesis; chorismate from D-erythrose 4-phosphate and phosphoenolpyruvate: step 5/7.</text>
</comment>
<evidence type="ECO:0000256" key="3">
    <source>
        <dbReference type="ARBA" id="ARBA00012154"/>
    </source>
</evidence>
<dbReference type="GO" id="GO:0009073">
    <property type="term" value="P:aromatic amino acid family biosynthetic process"/>
    <property type="evidence" value="ECO:0007669"/>
    <property type="project" value="UniProtKB-KW"/>
</dbReference>
<dbReference type="InterPro" id="IPR023000">
    <property type="entry name" value="Shikimate_kinase_CS"/>
</dbReference>
<dbReference type="InterPro" id="IPR027417">
    <property type="entry name" value="P-loop_NTPase"/>
</dbReference>
<feature type="binding site" evidence="11">
    <location>
        <position position="35"/>
    </location>
    <ligand>
        <name>substrate</name>
    </ligand>
</feature>
<protein>
    <recommendedName>
        <fullName evidence="3 11">Shikimate kinase</fullName>
        <shortName evidence="11">SK</shortName>
        <ecNumber evidence="3 11">2.7.1.71</ecNumber>
    </recommendedName>
</protein>
<evidence type="ECO:0000256" key="1">
    <source>
        <dbReference type="ARBA" id="ARBA00004842"/>
    </source>
</evidence>
<comment type="caution">
    <text evidence="12">The sequence shown here is derived from an EMBL/GenBank/DDBJ whole genome shotgun (WGS) entry which is preliminary data.</text>
</comment>
<feature type="binding site" evidence="11">
    <location>
        <position position="59"/>
    </location>
    <ligand>
        <name>substrate</name>
    </ligand>
</feature>
<keyword evidence="11" id="KW-0479">Metal-binding</keyword>
<dbReference type="Proteomes" id="UP000237752">
    <property type="component" value="Unassembled WGS sequence"/>
</dbReference>
<dbReference type="Pfam" id="PF01202">
    <property type="entry name" value="SKI"/>
    <property type="match status" value="1"/>
</dbReference>
<evidence type="ECO:0000256" key="7">
    <source>
        <dbReference type="ARBA" id="ARBA00022777"/>
    </source>
</evidence>
<keyword evidence="13" id="KW-1185">Reference proteome</keyword>
<dbReference type="HAMAP" id="MF_00109">
    <property type="entry name" value="Shikimate_kinase"/>
    <property type="match status" value="1"/>
</dbReference>
<feature type="binding site" evidence="11">
    <location>
        <position position="81"/>
    </location>
    <ligand>
        <name>substrate</name>
    </ligand>
</feature>
<keyword evidence="6 11" id="KW-0547">Nucleotide-binding</keyword>
<keyword evidence="8 11" id="KW-0067">ATP-binding</keyword>
<dbReference type="EMBL" id="PVUE01000015">
    <property type="protein sequence ID" value="PRZ40637.1"/>
    <property type="molecule type" value="Genomic_DNA"/>
</dbReference>
<comment type="function">
    <text evidence="11">Catalyzes the specific phosphorylation of the 3-hydroxyl group of shikimic acid using ATP as a cosubstrate.</text>
</comment>
<keyword evidence="9 11" id="KW-0057">Aromatic amino acid biosynthesis</keyword>
<name>A0A2T0ZWK9_9ACTN</name>
<evidence type="ECO:0000256" key="2">
    <source>
        <dbReference type="ARBA" id="ARBA00006997"/>
    </source>
</evidence>
<dbReference type="OrthoDB" id="9800332at2"/>
<keyword evidence="11" id="KW-0460">Magnesium</keyword>
<evidence type="ECO:0000313" key="12">
    <source>
        <dbReference type="EMBL" id="PRZ40637.1"/>
    </source>
</evidence>
<keyword evidence="5 11" id="KW-0808">Transferase</keyword>
<dbReference type="SUPFAM" id="SSF52540">
    <property type="entry name" value="P-loop containing nucleoside triphosphate hydrolases"/>
    <property type="match status" value="1"/>
</dbReference>
<feature type="binding site" evidence="11">
    <location>
        <position position="136"/>
    </location>
    <ligand>
        <name>substrate</name>
    </ligand>
</feature>
<dbReference type="GO" id="GO:0005524">
    <property type="term" value="F:ATP binding"/>
    <property type="evidence" value="ECO:0007669"/>
    <property type="project" value="UniProtKB-UniRule"/>
</dbReference>
<dbReference type="GO" id="GO:0004765">
    <property type="term" value="F:shikimate kinase activity"/>
    <property type="evidence" value="ECO:0007669"/>
    <property type="project" value="UniProtKB-UniRule"/>
</dbReference>
<accession>A0A2T0ZWK9</accession>
<keyword evidence="7 11" id="KW-0418">Kinase</keyword>
<evidence type="ECO:0000256" key="6">
    <source>
        <dbReference type="ARBA" id="ARBA00022741"/>
    </source>
</evidence>